<reference evidence="1 2" key="1">
    <citation type="journal article" date="2014" name="Genome Biol. Evol.">
        <title>The secreted proteins of Achlya hypogyna and Thraustotheca clavata identify the ancestral oomycete secretome and reveal gene acquisitions by horizontal gene transfer.</title>
        <authorList>
            <person name="Misner I."/>
            <person name="Blouin N."/>
            <person name="Leonard G."/>
            <person name="Richards T.A."/>
            <person name="Lane C.E."/>
        </authorList>
    </citation>
    <scope>NUCLEOTIDE SEQUENCE [LARGE SCALE GENOMIC DNA]</scope>
    <source>
        <strain evidence="1 2">ATCC 34112</strain>
    </source>
</reference>
<evidence type="ECO:0000313" key="1">
    <source>
        <dbReference type="EMBL" id="OQR90885.1"/>
    </source>
</evidence>
<accession>A0A1V9YYT7</accession>
<dbReference type="GO" id="GO:0003676">
    <property type="term" value="F:nucleic acid binding"/>
    <property type="evidence" value="ECO:0007669"/>
    <property type="project" value="InterPro"/>
</dbReference>
<dbReference type="OrthoDB" id="69442at2759"/>
<sequence>MKAVQALLAKHHVQSHLQHLLKQIRPFRVLGLDINTKTTGYVVLNEKGRLVKFGHVSTKHLSSEIQMLDIGIDITNALKELAIPKQENITWLVGIEDFLKTYASGRFHTKGLFQLAQLNGLISYSCLLTFGTRPQHIHPTSARAFFRLAKDKEMKKRDAIKHVVMDFALSMEPNLSFPEKNSVGYRYDIADAYVIAFYTYWQHVATLACDKNQEWTQVVIADLNQLLDKQMTRKAALPIDFDSERYLDTVLLAHVQDYIKDIVHDTALLNSIRPNANQQ</sequence>
<gene>
    <name evidence="1" type="ORF">THRCLA_09164</name>
</gene>
<comment type="caution">
    <text evidence="1">The sequence shown here is derived from an EMBL/GenBank/DDBJ whole genome shotgun (WGS) entry which is preliminary data.</text>
</comment>
<keyword evidence="2" id="KW-1185">Reference proteome</keyword>
<dbReference type="Gene3D" id="3.30.420.10">
    <property type="entry name" value="Ribonuclease H-like superfamily/Ribonuclease H"/>
    <property type="match status" value="1"/>
</dbReference>
<protein>
    <submittedName>
        <fullName evidence="1">Uncharacterized protein</fullName>
    </submittedName>
</protein>
<dbReference type="AlphaFoldDB" id="A0A1V9YYT7"/>
<name>A0A1V9YYT7_9STRA</name>
<dbReference type="InterPro" id="IPR036397">
    <property type="entry name" value="RNaseH_sf"/>
</dbReference>
<dbReference type="EMBL" id="JNBS01002479">
    <property type="protein sequence ID" value="OQR90885.1"/>
    <property type="molecule type" value="Genomic_DNA"/>
</dbReference>
<evidence type="ECO:0000313" key="2">
    <source>
        <dbReference type="Proteomes" id="UP000243217"/>
    </source>
</evidence>
<organism evidence="1 2">
    <name type="scientific">Thraustotheca clavata</name>
    <dbReference type="NCBI Taxonomy" id="74557"/>
    <lineage>
        <taxon>Eukaryota</taxon>
        <taxon>Sar</taxon>
        <taxon>Stramenopiles</taxon>
        <taxon>Oomycota</taxon>
        <taxon>Saprolegniomycetes</taxon>
        <taxon>Saprolegniales</taxon>
        <taxon>Achlyaceae</taxon>
        <taxon>Thraustotheca</taxon>
    </lineage>
</organism>
<dbReference type="Proteomes" id="UP000243217">
    <property type="component" value="Unassembled WGS sequence"/>
</dbReference>
<proteinExistence type="predicted"/>